<proteinExistence type="predicted"/>
<dbReference type="Proteomes" id="UP000053328">
    <property type="component" value="Unassembled WGS sequence"/>
</dbReference>
<dbReference type="PANTHER" id="PTHR12110">
    <property type="entry name" value="HYDROXYPYRUVATE ISOMERASE"/>
    <property type="match status" value="1"/>
</dbReference>
<gene>
    <name evidence="2" type="ORF">PV08_04631</name>
</gene>
<dbReference type="Pfam" id="PF01261">
    <property type="entry name" value="AP_endonuc_2"/>
    <property type="match status" value="1"/>
</dbReference>
<dbReference type="InterPro" id="IPR050312">
    <property type="entry name" value="IolE/XylAMocC-like"/>
</dbReference>
<accession>A0A0D1ZXQ7</accession>
<dbReference type="RefSeq" id="XP_016237653.1">
    <property type="nucleotide sequence ID" value="XM_016378976.1"/>
</dbReference>
<organism evidence="2 3">
    <name type="scientific">Exophiala spinifera</name>
    <dbReference type="NCBI Taxonomy" id="91928"/>
    <lineage>
        <taxon>Eukaryota</taxon>
        <taxon>Fungi</taxon>
        <taxon>Dikarya</taxon>
        <taxon>Ascomycota</taxon>
        <taxon>Pezizomycotina</taxon>
        <taxon>Eurotiomycetes</taxon>
        <taxon>Chaetothyriomycetidae</taxon>
        <taxon>Chaetothyriales</taxon>
        <taxon>Herpotrichiellaceae</taxon>
        <taxon>Exophiala</taxon>
    </lineage>
</organism>
<protein>
    <recommendedName>
        <fullName evidence="1">Xylose isomerase-like TIM barrel domain-containing protein</fullName>
    </recommendedName>
</protein>
<reference evidence="2 3" key="1">
    <citation type="submission" date="2015-01" db="EMBL/GenBank/DDBJ databases">
        <title>The Genome Sequence of Exophiala spinifera CBS89968.</title>
        <authorList>
            <consortium name="The Broad Institute Genomics Platform"/>
            <person name="Cuomo C."/>
            <person name="de Hoog S."/>
            <person name="Gorbushina A."/>
            <person name="Stielow B."/>
            <person name="Teixiera M."/>
            <person name="Abouelleil A."/>
            <person name="Chapman S.B."/>
            <person name="Priest M."/>
            <person name="Young S.K."/>
            <person name="Wortman J."/>
            <person name="Nusbaum C."/>
            <person name="Birren B."/>
        </authorList>
    </citation>
    <scope>NUCLEOTIDE SEQUENCE [LARGE SCALE GENOMIC DNA]</scope>
    <source>
        <strain evidence="2 3">CBS 89968</strain>
    </source>
</reference>
<dbReference type="PANTHER" id="PTHR12110:SF21">
    <property type="entry name" value="XYLOSE ISOMERASE-LIKE TIM BARREL DOMAIN-CONTAINING PROTEIN"/>
    <property type="match status" value="1"/>
</dbReference>
<name>A0A0D1ZXQ7_9EURO</name>
<dbReference type="InterPro" id="IPR013022">
    <property type="entry name" value="Xyl_isomerase-like_TIM-brl"/>
</dbReference>
<sequence length="363" mass="41110">MKARFVPAIATQSLGRTWHHSLEHKLRLCHQYGLGTLELFFEDLEGVANNLPSSHPHLPSGTSFPGSTEEQEKQIAASQYIHELCVQYQLEILCLQPFMHYDGLVDPASHKAAIEKLHFWIRLAHILDTDLIQIPSSFLPESQCSGSRDRIVADLREAADVGLRSNPPVRFVYEALCWGTHVDLWDVAWSIVMEVDRPNFGTCLDTFNLAGRVFADPASPTGMTPNSYEDTRETIAKLRSELPRAIEKVFYVEVCDGERLDQPLVPGHKWYHPEQKARMSWSRNARLFPFEERGYMPVLEILEAICDAGYRGPISFELFSESANQAGKDVPEEHARRAAIAWAKLEEHMHWNDSADVSCNASV</sequence>
<dbReference type="STRING" id="91928.A0A0D1ZXQ7"/>
<dbReference type="InterPro" id="IPR036237">
    <property type="entry name" value="Xyl_isomerase-like_sf"/>
</dbReference>
<evidence type="ECO:0000313" key="2">
    <source>
        <dbReference type="EMBL" id="KIW17437.1"/>
    </source>
</evidence>
<evidence type="ECO:0000313" key="3">
    <source>
        <dbReference type="Proteomes" id="UP000053328"/>
    </source>
</evidence>
<dbReference type="AlphaFoldDB" id="A0A0D1ZXQ7"/>
<dbReference type="VEuPathDB" id="FungiDB:PV08_04631"/>
<dbReference type="Gene3D" id="3.20.20.150">
    <property type="entry name" value="Divalent-metal-dependent TIM barrel enzymes"/>
    <property type="match status" value="1"/>
</dbReference>
<evidence type="ECO:0000259" key="1">
    <source>
        <dbReference type="Pfam" id="PF01261"/>
    </source>
</evidence>
<keyword evidence="3" id="KW-1185">Reference proteome</keyword>
<dbReference type="EMBL" id="KN847494">
    <property type="protein sequence ID" value="KIW17437.1"/>
    <property type="molecule type" value="Genomic_DNA"/>
</dbReference>
<dbReference type="GeneID" id="27331714"/>
<dbReference type="HOGENOM" id="CLU_035063_0_0_1"/>
<feature type="domain" description="Xylose isomerase-like TIM barrel" evidence="1">
    <location>
        <begin position="28"/>
        <end position="343"/>
    </location>
</feature>
<dbReference type="OrthoDB" id="5360893at2759"/>
<dbReference type="SUPFAM" id="SSF51658">
    <property type="entry name" value="Xylose isomerase-like"/>
    <property type="match status" value="1"/>
</dbReference>